<evidence type="ECO:0000256" key="6">
    <source>
        <dbReference type="SAM" id="Phobius"/>
    </source>
</evidence>
<organism evidence="7">
    <name type="scientific">Caldilineaceae bacterium SB0664_bin_27</name>
    <dbReference type="NCBI Taxonomy" id="2605260"/>
    <lineage>
        <taxon>Bacteria</taxon>
        <taxon>Bacillati</taxon>
        <taxon>Chloroflexota</taxon>
        <taxon>Caldilineae</taxon>
        <taxon>Caldilineales</taxon>
        <taxon>Caldilineaceae</taxon>
    </lineage>
</organism>
<dbReference type="PANTHER" id="PTHR47089">
    <property type="entry name" value="ABC TRANSPORTER, PERMEASE PROTEIN"/>
    <property type="match status" value="1"/>
</dbReference>
<dbReference type="AlphaFoldDB" id="A0A6B0Z1Y5"/>
<evidence type="ECO:0000256" key="1">
    <source>
        <dbReference type="ARBA" id="ARBA00004651"/>
    </source>
</evidence>
<evidence type="ECO:0000256" key="2">
    <source>
        <dbReference type="ARBA" id="ARBA00022475"/>
    </source>
</evidence>
<feature type="transmembrane region" description="Helical" evidence="6">
    <location>
        <begin position="328"/>
        <end position="349"/>
    </location>
</feature>
<reference evidence="7" key="1">
    <citation type="submission" date="2019-09" db="EMBL/GenBank/DDBJ databases">
        <title>Characterisation of the sponge microbiome using genome-centric metagenomics.</title>
        <authorList>
            <person name="Engelberts J.P."/>
            <person name="Robbins S.J."/>
            <person name="De Goeij J.M."/>
            <person name="Aranda M."/>
            <person name="Bell S.C."/>
            <person name="Webster N.S."/>
        </authorList>
    </citation>
    <scope>NUCLEOTIDE SEQUENCE</scope>
    <source>
        <strain evidence="7">SB0664_bin_27</strain>
    </source>
</reference>
<feature type="transmembrane region" description="Helical" evidence="6">
    <location>
        <begin position="118"/>
        <end position="138"/>
    </location>
</feature>
<dbReference type="GO" id="GO:0022857">
    <property type="term" value="F:transmembrane transporter activity"/>
    <property type="evidence" value="ECO:0007669"/>
    <property type="project" value="InterPro"/>
</dbReference>
<name>A0A6B0Z1Y5_9CHLR</name>
<sequence>MQLILERRLSRPRHVEFLFPLIALGLALIFSGILLWIFGANPFKTYAAMATGAFGQRYHISETLLRAIPLMLTGLAVGIAFRMLFWNIGAEGQFVWGVIAATWVALFLPELIGGMPKWAFLPAMIVAAFAAGAIWGLIPAFLKTVLGVNEIITTLMFNYVALLWMQYLYTGSWKDPEGFGFPGSAQFPEHAWLPRLPVDLGRVHYGLVMAVLAAFLLWLVLDRTKWGLEIKVIGKNPQAARYAGMNIARNVLLVMCVSGGIAGLAGFSQVAGVAHRLQNGIAVGDGFTAIIVAWLAKLNPWAILLVSILLAGLSTGGDQLQITMGLPAAVAGVLQGSILFFVLGADVFINYRLRVIRTQPQPASRPAPASGGPTPAD</sequence>
<dbReference type="InterPro" id="IPR001851">
    <property type="entry name" value="ABC_transp_permease"/>
</dbReference>
<dbReference type="EMBL" id="VXRG01000179">
    <property type="protein sequence ID" value="MXY95892.1"/>
    <property type="molecule type" value="Genomic_DNA"/>
</dbReference>
<evidence type="ECO:0000313" key="7">
    <source>
        <dbReference type="EMBL" id="MXY95892.1"/>
    </source>
</evidence>
<dbReference type="GO" id="GO:0005886">
    <property type="term" value="C:plasma membrane"/>
    <property type="evidence" value="ECO:0007669"/>
    <property type="project" value="UniProtKB-SubCell"/>
</dbReference>
<feature type="transmembrane region" description="Helical" evidence="6">
    <location>
        <begin position="64"/>
        <end position="85"/>
    </location>
</feature>
<feature type="transmembrane region" description="Helical" evidence="6">
    <location>
        <begin position="17"/>
        <end position="39"/>
    </location>
</feature>
<proteinExistence type="predicted"/>
<comment type="subcellular location">
    <subcellularLocation>
        <location evidence="1">Cell membrane</location>
        <topology evidence="1">Multi-pass membrane protein</topology>
    </subcellularLocation>
</comment>
<comment type="caution">
    <text evidence="7">The sequence shown here is derived from an EMBL/GenBank/DDBJ whole genome shotgun (WGS) entry which is preliminary data.</text>
</comment>
<keyword evidence="3 6" id="KW-0812">Transmembrane</keyword>
<dbReference type="Pfam" id="PF02653">
    <property type="entry name" value="BPD_transp_2"/>
    <property type="match status" value="1"/>
</dbReference>
<protein>
    <submittedName>
        <fullName evidence="7">ABC transporter permease</fullName>
    </submittedName>
</protein>
<evidence type="ECO:0000256" key="3">
    <source>
        <dbReference type="ARBA" id="ARBA00022692"/>
    </source>
</evidence>
<feature type="transmembrane region" description="Helical" evidence="6">
    <location>
        <begin position="150"/>
        <end position="169"/>
    </location>
</feature>
<evidence type="ECO:0000256" key="4">
    <source>
        <dbReference type="ARBA" id="ARBA00022989"/>
    </source>
</evidence>
<evidence type="ECO:0000256" key="5">
    <source>
        <dbReference type="ARBA" id="ARBA00023136"/>
    </source>
</evidence>
<feature type="transmembrane region" description="Helical" evidence="6">
    <location>
        <begin position="94"/>
        <end position="112"/>
    </location>
</feature>
<dbReference type="CDD" id="cd06580">
    <property type="entry name" value="TM_PBP1_transp_TpRbsC_like"/>
    <property type="match status" value="1"/>
</dbReference>
<feature type="transmembrane region" description="Helical" evidence="6">
    <location>
        <begin position="251"/>
        <end position="271"/>
    </location>
</feature>
<feature type="transmembrane region" description="Helical" evidence="6">
    <location>
        <begin position="203"/>
        <end position="221"/>
    </location>
</feature>
<dbReference type="PANTHER" id="PTHR47089:SF1">
    <property type="entry name" value="GUANOSINE ABC TRANSPORTER PERMEASE PROTEIN NUPP"/>
    <property type="match status" value="1"/>
</dbReference>
<keyword evidence="2" id="KW-1003">Cell membrane</keyword>
<gene>
    <name evidence="7" type="ORF">F4Y42_20830</name>
</gene>
<keyword evidence="4 6" id="KW-1133">Transmembrane helix</keyword>
<accession>A0A6B0Z1Y5</accession>
<keyword evidence="5 6" id="KW-0472">Membrane</keyword>